<keyword evidence="1" id="KW-0496">Mitochondrion</keyword>
<dbReference type="AlphaFoldDB" id="A0A124GNU2"/>
<accession>A0A124GNU2</accession>
<geneLocation type="mitochondrion" evidence="1"/>
<proteinExistence type="predicted"/>
<gene>
    <name evidence="1" type="ORF">ABT39_MTgene3093</name>
</gene>
<sequence length="55" mass="6317">MACAALDSPAFYEPTLQKNPYWGKGTQLDWGERNLTYLFRTHLPTLNFTALLLID</sequence>
<organism evidence="1">
    <name type="scientific">Picea glauca</name>
    <name type="common">White spruce</name>
    <name type="synonym">Pinus glauca</name>
    <dbReference type="NCBI Taxonomy" id="3330"/>
    <lineage>
        <taxon>Eukaryota</taxon>
        <taxon>Viridiplantae</taxon>
        <taxon>Streptophyta</taxon>
        <taxon>Embryophyta</taxon>
        <taxon>Tracheophyta</taxon>
        <taxon>Spermatophyta</taxon>
        <taxon>Pinopsida</taxon>
        <taxon>Pinidae</taxon>
        <taxon>Conifers I</taxon>
        <taxon>Pinales</taxon>
        <taxon>Pinaceae</taxon>
        <taxon>Picea</taxon>
    </lineage>
</organism>
<dbReference type="EMBL" id="LKAM01000002">
    <property type="protein sequence ID" value="KUM49866.1"/>
    <property type="molecule type" value="Genomic_DNA"/>
</dbReference>
<comment type="caution">
    <text evidence="1">The sequence shown here is derived from an EMBL/GenBank/DDBJ whole genome shotgun (WGS) entry which is preliminary data.</text>
</comment>
<name>A0A124GNU2_PICGL</name>
<evidence type="ECO:0000313" key="1">
    <source>
        <dbReference type="EMBL" id="KUM49866.1"/>
    </source>
</evidence>
<reference evidence="1" key="1">
    <citation type="journal article" date="2015" name="Genome Biol. Evol.">
        <title>Organellar Genomes of White Spruce (Picea glauca): Assembly and Annotation.</title>
        <authorList>
            <person name="Jackman S.D."/>
            <person name="Warren R.L."/>
            <person name="Gibb E.A."/>
            <person name="Vandervalk B.P."/>
            <person name="Mohamadi H."/>
            <person name="Chu J."/>
            <person name="Raymond A."/>
            <person name="Pleasance S."/>
            <person name="Coope R."/>
            <person name="Wildung M.R."/>
            <person name="Ritland C.E."/>
            <person name="Bousquet J."/>
            <person name="Jones S.J."/>
            <person name="Bohlmann J."/>
            <person name="Birol I."/>
        </authorList>
    </citation>
    <scope>NUCLEOTIDE SEQUENCE [LARGE SCALE GENOMIC DNA]</scope>
    <source>
        <tissue evidence="1">Flushing bud</tissue>
    </source>
</reference>
<protein>
    <submittedName>
        <fullName evidence="1">Uncharacterized protein</fullName>
    </submittedName>
</protein>